<keyword evidence="2" id="KW-1185">Reference proteome</keyword>
<organism evidence="2 3">
    <name type="scientific">Ascaris lumbricoides</name>
    <name type="common">Giant roundworm</name>
    <dbReference type="NCBI Taxonomy" id="6252"/>
    <lineage>
        <taxon>Eukaryota</taxon>
        <taxon>Metazoa</taxon>
        <taxon>Ecdysozoa</taxon>
        <taxon>Nematoda</taxon>
        <taxon>Chromadorea</taxon>
        <taxon>Rhabditida</taxon>
        <taxon>Spirurina</taxon>
        <taxon>Ascaridomorpha</taxon>
        <taxon>Ascaridoidea</taxon>
        <taxon>Ascarididae</taxon>
        <taxon>Ascaris</taxon>
    </lineage>
</organism>
<reference evidence="3" key="1">
    <citation type="submission" date="2017-02" db="UniProtKB">
        <authorList>
            <consortium name="WormBaseParasite"/>
        </authorList>
    </citation>
    <scope>IDENTIFICATION</scope>
</reference>
<accession>A0A0M3IP15</accession>
<dbReference type="Proteomes" id="UP000036681">
    <property type="component" value="Unplaced"/>
</dbReference>
<name>A0A0M3IP15_ASCLU</name>
<protein>
    <submittedName>
        <fullName evidence="3">Retrotransposon protein</fullName>
    </submittedName>
</protein>
<dbReference type="WBParaSite" id="ALUE_0002049301-mRNA-1">
    <property type="protein sequence ID" value="ALUE_0002049301-mRNA-1"/>
    <property type="gene ID" value="ALUE_0002049301"/>
</dbReference>
<feature type="compositionally biased region" description="Basic residues" evidence="1">
    <location>
        <begin position="33"/>
        <end position="50"/>
    </location>
</feature>
<evidence type="ECO:0000256" key="1">
    <source>
        <dbReference type="SAM" id="MobiDB-lite"/>
    </source>
</evidence>
<dbReference type="AlphaFoldDB" id="A0A0M3IP15"/>
<evidence type="ECO:0000313" key="2">
    <source>
        <dbReference type="Proteomes" id="UP000036681"/>
    </source>
</evidence>
<evidence type="ECO:0000313" key="3">
    <source>
        <dbReference type="WBParaSite" id="ALUE_0002049301-mRNA-1"/>
    </source>
</evidence>
<feature type="region of interest" description="Disordered" evidence="1">
    <location>
        <begin position="1"/>
        <end position="55"/>
    </location>
</feature>
<sequence length="270" mass="30248">MTDPSRTTRRLSESAEVNSTPATAHHNEASGGRQRRGGRAPRGGSHRCGNHYRPPLVAPYSELSTAPVGRRLLKEDGLLNGVAGRGVVHREDLLEDLLVTCRDNPMKISLRFLMQIFVPEVPVEEGYGCPPSYLMESYREESDRQEVAVAAAMLNRGRRGGKQIFPAEVPVEEGYGCPPSYLMESYREESDRQEVAVAAAMLNRGRRGGKQIFPGRRRGQSYYHNNIGTTHITQHRMRDQHDDNSFDTLRGIVDSVTSNCDFKHILTTDR</sequence>
<proteinExistence type="predicted"/>